<evidence type="ECO:0000313" key="2">
    <source>
        <dbReference type="EMBL" id="SEP07524.1"/>
    </source>
</evidence>
<dbReference type="GO" id="GO:0035438">
    <property type="term" value="F:cyclic-di-GMP binding"/>
    <property type="evidence" value="ECO:0007669"/>
    <property type="project" value="InterPro"/>
</dbReference>
<accession>A0A1H8UX42</accession>
<keyword evidence="3" id="KW-1185">Reference proteome</keyword>
<gene>
    <name evidence="2" type="ORF">SAMN05444123_107285</name>
</gene>
<dbReference type="OrthoDB" id="7188320at2"/>
<sequence>MTERRGAPRHRVFKRGTIAFSGAGFDCTIRNLSATGARIDVEAPVALPEEFVLVIETDKVKHRCRPVWVAARRIGVAFQ</sequence>
<dbReference type="AlphaFoldDB" id="A0A1H8UX42"/>
<proteinExistence type="predicted"/>
<dbReference type="Proteomes" id="UP000199615">
    <property type="component" value="Unassembled WGS sequence"/>
</dbReference>
<evidence type="ECO:0000313" key="3">
    <source>
        <dbReference type="Proteomes" id="UP000199615"/>
    </source>
</evidence>
<reference evidence="3" key="1">
    <citation type="submission" date="2016-10" db="EMBL/GenBank/DDBJ databases">
        <authorList>
            <person name="Varghese N."/>
            <person name="Submissions S."/>
        </authorList>
    </citation>
    <scope>NUCLEOTIDE SEQUENCE [LARGE SCALE GENOMIC DNA]</scope>
    <source>
        <strain evidence="3">DSM 123</strain>
    </source>
</reference>
<protein>
    <submittedName>
        <fullName evidence="2">PilZ domain-containing protein</fullName>
    </submittedName>
</protein>
<organism evidence="2 3">
    <name type="scientific">Rhodopseudomonas pseudopalustris</name>
    <dbReference type="NCBI Taxonomy" id="1513892"/>
    <lineage>
        <taxon>Bacteria</taxon>
        <taxon>Pseudomonadati</taxon>
        <taxon>Pseudomonadota</taxon>
        <taxon>Alphaproteobacteria</taxon>
        <taxon>Hyphomicrobiales</taxon>
        <taxon>Nitrobacteraceae</taxon>
        <taxon>Rhodopseudomonas</taxon>
    </lineage>
</organism>
<dbReference type="Gene3D" id="2.40.10.220">
    <property type="entry name" value="predicted glycosyltransferase like domains"/>
    <property type="match status" value="1"/>
</dbReference>
<dbReference type="SUPFAM" id="SSF141371">
    <property type="entry name" value="PilZ domain-like"/>
    <property type="match status" value="1"/>
</dbReference>
<dbReference type="InterPro" id="IPR009875">
    <property type="entry name" value="PilZ_domain"/>
</dbReference>
<name>A0A1H8UX42_9BRAD</name>
<feature type="domain" description="PilZ" evidence="1">
    <location>
        <begin position="3"/>
        <end position="78"/>
    </location>
</feature>
<dbReference type="EMBL" id="FODT01000007">
    <property type="protein sequence ID" value="SEP07524.1"/>
    <property type="molecule type" value="Genomic_DNA"/>
</dbReference>
<dbReference type="RefSeq" id="WP_092684991.1">
    <property type="nucleotide sequence ID" value="NZ_FODT01000007.1"/>
</dbReference>
<dbReference type="Pfam" id="PF07238">
    <property type="entry name" value="PilZ"/>
    <property type="match status" value="1"/>
</dbReference>
<evidence type="ECO:0000259" key="1">
    <source>
        <dbReference type="Pfam" id="PF07238"/>
    </source>
</evidence>